<dbReference type="STRING" id="1537102.L0AX12"/>
<feature type="domain" description="ABC transporter" evidence="10">
    <location>
        <begin position="1236"/>
        <end position="1513"/>
    </location>
</feature>
<evidence type="ECO:0000259" key="11">
    <source>
        <dbReference type="PROSITE" id="PS50929"/>
    </source>
</evidence>
<dbReference type="SMART" id="SM00382">
    <property type="entry name" value="AAA"/>
    <property type="match status" value="2"/>
</dbReference>
<dbReference type="eggNOG" id="KOG0054">
    <property type="taxonomic scope" value="Eukaryota"/>
</dbReference>
<dbReference type="GO" id="GO:0016020">
    <property type="term" value="C:membrane"/>
    <property type="evidence" value="ECO:0007669"/>
    <property type="project" value="UniProtKB-SubCell"/>
</dbReference>
<dbReference type="GO" id="GO:0016887">
    <property type="term" value="F:ATP hydrolysis activity"/>
    <property type="evidence" value="ECO:0007669"/>
    <property type="project" value="InterPro"/>
</dbReference>
<dbReference type="PROSITE" id="PS50929">
    <property type="entry name" value="ABC_TM1F"/>
    <property type="match status" value="1"/>
</dbReference>
<feature type="domain" description="ABC transmembrane type-1" evidence="11">
    <location>
        <begin position="838"/>
        <end position="1136"/>
    </location>
</feature>
<dbReference type="SUPFAM" id="SSF90123">
    <property type="entry name" value="ABC transporter transmembrane region"/>
    <property type="match status" value="2"/>
</dbReference>
<evidence type="ECO:0000256" key="9">
    <source>
        <dbReference type="SAM" id="Phobius"/>
    </source>
</evidence>
<dbReference type="PROSITE" id="PS50893">
    <property type="entry name" value="ABC_TRANSPORTER_2"/>
    <property type="match status" value="2"/>
</dbReference>
<dbReference type="SUPFAM" id="SSF52540">
    <property type="entry name" value="P-loop containing nucleoside triphosphate hydrolases"/>
    <property type="match status" value="2"/>
</dbReference>
<dbReference type="InterPro" id="IPR003439">
    <property type="entry name" value="ABC_transporter-like_ATP-bd"/>
</dbReference>
<dbReference type="InterPro" id="IPR011527">
    <property type="entry name" value="ABC1_TM_dom"/>
</dbReference>
<keyword evidence="13" id="KW-1185">Reference proteome</keyword>
<evidence type="ECO:0000256" key="4">
    <source>
        <dbReference type="ARBA" id="ARBA00022692"/>
    </source>
</evidence>
<keyword evidence="12" id="KW-0378">Hydrolase</keyword>
<accession>L0AX12</accession>
<dbReference type="InterPro" id="IPR036640">
    <property type="entry name" value="ABC1_TM_sf"/>
</dbReference>
<dbReference type="InterPro" id="IPR050173">
    <property type="entry name" value="ABC_transporter_C-like"/>
</dbReference>
<dbReference type="EC" id="3.6.3.44" evidence="12"/>
<feature type="transmembrane region" description="Helical" evidence="9">
    <location>
        <begin position="308"/>
        <end position="330"/>
    </location>
</feature>
<dbReference type="PANTHER" id="PTHR24223:SF456">
    <property type="entry name" value="MULTIDRUG RESISTANCE-ASSOCIATED PROTEIN LETHAL(2)03659"/>
    <property type="match status" value="1"/>
</dbReference>
<evidence type="ECO:0000256" key="1">
    <source>
        <dbReference type="ARBA" id="ARBA00004141"/>
    </source>
</evidence>
<dbReference type="OrthoDB" id="4865934at2759"/>
<feature type="transmembrane region" description="Helical" evidence="9">
    <location>
        <begin position="424"/>
        <end position="442"/>
    </location>
</feature>
<sequence length="1518" mass="172502">MGGGPASEATTHHFWESEVELVRKKTLAPDGKKFRYFDDKGIFNFVFLVWMGKWARETSKRYLDPYMIHPLPLADQLLIWQPILSKYISDGIASLESHEDPDKDERKARKPVKYILVRALLLTYWKRLTIILIGIVIVNAIGMSVAIFLHKLLSLLSDKKFKLITLLSLAFSIIAIELLKDICMDHINYYVSRLSFAIDTSVSLTIFQHGLCYRRGSFANFQSNAGACKNVIHGCSGEDKCTDNPLLCPARRYKNNEVTPKMYALTFNDSHYIPHSVMFLTGFVDFMTAFTYGIIIMSTQFKVKASTILMVSMSLVACMFLIQMVNGFNFKYLFGLRDNRITKINEVIPNLPLIERMALDDIAHDAITEARNDELVLVGIRFFLSLINKVIMTSIICINIILIVNDFVSQLRDTTDVKTIDPPGLLASIFILLKILGPLYVLPFRLKSFVTSLTSFLRVERFFRTCSPNFYLQDNKFTGRNPLPDGLPAEDKTLPKGLVVMFKKASFAWVNSRKDLLDNMGTTCLRNLDFVLNTGDLAIITGAQGSGKTNFVKAILGDMTLVEGSMAVLPLSTNMPIFYASQDVWLQKGTIRSNITFGHRFDEDIYETVIKAIELEHDVSTWEEGDMRTISEHGYSLSGGQRVRVGLARALYAYLIFSKVTRESESEHSLLVVLDDCFTSLDPFVAKTIFKNLFNVNDGLLAKDDVATIVTISKRILDACVSAESSESFPDAPIYALRNETLIQENKLKSLIENEVGNLEPPKPSEDIVKLPPESSDIIRRCSSDDYARGKRREIIKAKYADSQTLQAARNRISHKSQNNKSFKPYLVYLRAAGWPIIIFFILTFTFASLGNVQFVIMSKLSDAVVEYKKEVNEATISFSELEMYCTKALRWIVILSVSVMVGAFFRICAMTRASFNISRRIHEYCINSLFTNSSGVLSIKKSLSGIQTFLYMDTLTIDTTLNYCMHDVCLLLIEAGAHLIMLFFMVPWSTPLALLLGFIIFRYIVYYYIKSCRNVFHARLEAFDRINDTIETAISGLSIYRSFKKEWELLHSMFEHTDYAVRVLYFINSVIVWSIISFRCLISPLALFILLFPLVRSYYFGVNVQVGYYGMAFSLFLSLNNYLANTLKLYGHLELMFISITRFEYFVLPGTKIKFQKKRNIHRTDFVVDRSENDSDHKNLSLDNVEKYIISRRFARHISRRGLYCTNLRTLLFRHKVNVLDVSKYAVSGYTRMQLKDVNVYVTSGKSKEKYPILKNITCSADTSDIIGIVGRTGAGKSTMLSVLQNLARNRDGSVLLDGCDLNDMPKSVTRQIIGVLPQLPFVFRGWTVRRFIDPRMLFDDADIETALDSCGLLKFVKNLPGGKGLDTVIIPDHYHKDMSRRYKRAYYGPTLKPHDSSVDNVNVDYGSVLSNSQLRTLSVARLVLYREFYKILLVDEPPEDESGTSNTAEVPIYELIKTHFQHCTTFIAAHDASILRLCTSVWVFHSGSLIKTCKTEEVVDSDSLSKIIEDCITTHV</sequence>
<dbReference type="Pfam" id="PF00005">
    <property type="entry name" value="ABC_tran"/>
    <property type="match status" value="2"/>
</dbReference>
<dbReference type="PANTHER" id="PTHR24223">
    <property type="entry name" value="ATP-BINDING CASSETTE SUB-FAMILY C"/>
    <property type="match status" value="1"/>
</dbReference>
<feature type="transmembrane region" description="Helical" evidence="9">
    <location>
        <begin position="1107"/>
        <end position="1124"/>
    </location>
</feature>
<dbReference type="Gene3D" id="1.20.1560.10">
    <property type="entry name" value="ABC transporter type 1, transmembrane domain"/>
    <property type="match status" value="2"/>
</dbReference>
<keyword evidence="4 9" id="KW-0812">Transmembrane</keyword>
<evidence type="ECO:0000256" key="5">
    <source>
        <dbReference type="ARBA" id="ARBA00022741"/>
    </source>
</evidence>
<evidence type="ECO:0000313" key="13">
    <source>
        <dbReference type="Proteomes" id="UP000031512"/>
    </source>
</evidence>
<keyword evidence="12" id="KW-0560">Oxidoreductase</keyword>
<dbReference type="InterPro" id="IPR003593">
    <property type="entry name" value="AAA+_ATPase"/>
</dbReference>
<evidence type="ECO:0000256" key="2">
    <source>
        <dbReference type="ARBA" id="ARBA00009726"/>
    </source>
</evidence>
<dbReference type="RefSeq" id="XP_004829766.1">
    <property type="nucleotide sequence ID" value="XM_004829709.1"/>
</dbReference>
<keyword evidence="6 12" id="KW-0067">ATP-binding</keyword>
<dbReference type="GO" id="GO:0140359">
    <property type="term" value="F:ABC-type transporter activity"/>
    <property type="evidence" value="ECO:0007669"/>
    <property type="project" value="InterPro"/>
</dbReference>
<feature type="transmembrane region" description="Helical" evidence="9">
    <location>
        <begin position="993"/>
        <end position="1010"/>
    </location>
</feature>
<feature type="transmembrane region" description="Helical" evidence="9">
    <location>
        <begin position="969"/>
        <end position="987"/>
    </location>
</feature>
<feature type="transmembrane region" description="Helical" evidence="9">
    <location>
        <begin position="277"/>
        <end position="296"/>
    </location>
</feature>
<gene>
    <name evidence="12" type="ORF">BEWA_029500</name>
</gene>
<dbReference type="GeneID" id="15806784"/>
<feature type="domain" description="ABC transporter" evidence="10">
    <location>
        <begin position="500"/>
        <end position="756"/>
    </location>
</feature>
<proteinExistence type="inferred from homology"/>
<dbReference type="GO" id="GO:0032440">
    <property type="term" value="F:2-alkenal reductase [NAD(P)H] activity"/>
    <property type="evidence" value="ECO:0007669"/>
    <property type="project" value="UniProtKB-EC"/>
</dbReference>
<feature type="transmembrane region" description="Helical" evidence="9">
    <location>
        <begin position="382"/>
        <end position="404"/>
    </location>
</feature>
<organism evidence="12 13">
    <name type="scientific">Theileria equi strain WA</name>
    <dbReference type="NCBI Taxonomy" id="1537102"/>
    <lineage>
        <taxon>Eukaryota</taxon>
        <taxon>Sar</taxon>
        <taxon>Alveolata</taxon>
        <taxon>Apicomplexa</taxon>
        <taxon>Aconoidasida</taxon>
        <taxon>Piroplasmida</taxon>
        <taxon>Theileriidae</taxon>
        <taxon>Theileria</taxon>
    </lineage>
</organism>
<dbReference type="Gene3D" id="3.40.50.300">
    <property type="entry name" value="P-loop containing nucleotide triphosphate hydrolases"/>
    <property type="match status" value="2"/>
</dbReference>
<comment type="similarity">
    <text evidence="2">Belongs to the ABC transporter superfamily. ABCC family. Conjugate transporter (TC 3.A.1.208) subfamily.</text>
</comment>
<keyword evidence="5" id="KW-0547">Nucleotide-binding</keyword>
<evidence type="ECO:0000256" key="3">
    <source>
        <dbReference type="ARBA" id="ARBA00022448"/>
    </source>
</evidence>
<evidence type="ECO:0000313" key="12">
    <source>
        <dbReference type="EMBL" id="AFZ80100.1"/>
    </source>
</evidence>
<keyword evidence="3" id="KW-0813">Transport</keyword>
<name>L0AX12_THEEQ</name>
<keyword evidence="7 9" id="KW-1133">Transmembrane helix</keyword>
<evidence type="ECO:0000256" key="7">
    <source>
        <dbReference type="ARBA" id="ARBA00022989"/>
    </source>
</evidence>
<dbReference type="VEuPathDB" id="PiroplasmaDB:BEWA_029500"/>
<keyword evidence="8 9" id="KW-0472">Membrane</keyword>
<reference evidence="12 13" key="1">
    <citation type="journal article" date="2012" name="BMC Genomics">
        <title>Comparative genomic analysis and phylogenetic position of Theileria equi.</title>
        <authorList>
            <person name="Kappmeyer L.S."/>
            <person name="Thiagarajan M."/>
            <person name="Herndon D.R."/>
            <person name="Ramsay J.D."/>
            <person name="Caler E."/>
            <person name="Djikeng A."/>
            <person name="Gillespie J.J."/>
            <person name="Lau A.O."/>
            <person name="Roalson E.H."/>
            <person name="Silva J.C."/>
            <person name="Silva M.G."/>
            <person name="Suarez C.E."/>
            <person name="Ueti M.W."/>
            <person name="Nene V.M."/>
            <person name="Mealey R.H."/>
            <person name="Knowles D.P."/>
            <person name="Brayton K.A."/>
        </authorList>
    </citation>
    <scope>NUCLEOTIDE SEQUENCE [LARGE SCALE GENOMIC DNA]</scope>
    <source>
        <strain evidence="12 13">WA</strain>
    </source>
</reference>
<dbReference type="EMBL" id="CP001669">
    <property type="protein sequence ID" value="AFZ80100.1"/>
    <property type="molecule type" value="Genomic_DNA"/>
</dbReference>
<dbReference type="EC" id="1.3.1.74" evidence="12"/>
<feature type="transmembrane region" description="Helical" evidence="9">
    <location>
        <begin position="826"/>
        <end position="850"/>
    </location>
</feature>
<dbReference type="KEGG" id="beq:BEWA_029500"/>
<evidence type="ECO:0000259" key="10">
    <source>
        <dbReference type="PROSITE" id="PS50893"/>
    </source>
</evidence>
<dbReference type="InterPro" id="IPR017871">
    <property type="entry name" value="ABC_transporter-like_CS"/>
</dbReference>
<protein>
    <submittedName>
        <fullName evidence="12">ABC transporter, ATP-binding protein domain containing protein</fullName>
        <ecNumber evidence="12">1.3.1.74</ecNumber>
        <ecNumber evidence="12">3.6.3.44</ecNumber>
    </submittedName>
</protein>
<feature type="transmembrane region" description="Helical" evidence="9">
    <location>
        <begin position="128"/>
        <end position="149"/>
    </location>
</feature>
<feature type="transmembrane region" description="Helical" evidence="9">
    <location>
        <begin position="161"/>
        <end position="179"/>
    </location>
</feature>
<dbReference type="Proteomes" id="UP000031512">
    <property type="component" value="Chromosome 1"/>
</dbReference>
<feature type="transmembrane region" description="Helical" evidence="9">
    <location>
        <begin position="889"/>
        <end position="910"/>
    </location>
</feature>
<feature type="transmembrane region" description="Helical" evidence="9">
    <location>
        <begin position="1130"/>
        <end position="1149"/>
    </location>
</feature>
<dbReference type="PROSITE" id="PS00211">
    <property type="entry name" value="ABC_TRANSPORTER_1"/>
    <property type="match status" value="1"/>
</dbReference>
<evidence type="ECO:0000256" key="8">
    <source>
        <dbReference type="ARBA" id="ARBA00023136"/>
    </source>
</evidence>
<evidence type="ECO:0000256" key="6">
    <source>
        <dbReference type="ARBA" id="ARBA00022840"/>
    </source>
</evidence>
<dbReference type="GO" id="GO:0005524">
    <property type="term" value="F:ATP binding"/>
    <property type="evidence" value="ECO:0007669"/>
    <property type="project" value="UniProtKB-KW"/>
</dbReference>
<comment type="subcellular location">
    <subcellularLocation>
        <location evidence="1">Membrane</location>
        <topology evidence="1">Multi-pass membrane protein</topology>
    </subcellularLocation>
</comment>
<dbReference type="InterPro" id="IPR027417">
    <property type="entry name" value="P-loop_NTPase"/>
</dbReference>